<dbReference type="Gene3D" id="3.10.129.10">
    <property type="entry name" value="Hotdog Thioesterase"/>
    <property type="match status" value="1"/>
</dbReference>
<evidence type="ECO:0000256" key="2">
    <source>
        <dbReference type="ARBA" id="ARBA00022801"/>
    </source>
</evidence>
<sequence length="157" mass="16424">MVGDSGARLEPMKLLELAALAATRDLDSEELTKLNGHRSGADAALGIHYTRVGPEGVAAELRVGGHLLQPVGLVHGGMYAALAESLGSLAGLVHAGGNPVVGVNNNTDLISSVRSGVITAVAEPIQLGRNTQLLQINMHHEDTLVARTTLRTMVLRR</sequence>
<dbReference type="PANTHER" id="PTHR43240">
    <property type="entry name" value="1,4-DIHYDROXY-2-NAPHTHOYL-COA THIOESTERASE 1"/>
    <property type="match status" value="1"/>
</dbReference>
<evidence type="ECO:0000313" key="4">
    <source>
        <dbReference type="EMBL" id="QGU07343.1"/>
    </source>
</evidence>
<dbReference type="NCBIfam" id="TIGR00369">
    <property type="entry name" value="unchar_dom_1"/>
    <property type="match status" value="1"/>
</dbReference>
<dbReference type="EMBL" id="CP046455">
    <property type="protein sequence ID" value="QGU07343.1"/>
    <property type="molecule type" value="Genomic_DNA"/>
</dbReference>
<organism evidence="4 5">
    <name type="scientific">Corynebacterium occultum</name>
    <dbReference type="NCBI Taxonomy" id="2675219"/>
    <lineage>
        <taxon>Bacteria</taxon>
        <taxon>Bacillati</taxon>
        <taxon>Actinomycetota</taxon>
        <taxon>Actinomycetes</taxon>
        <taxon>Mycobacteriales</taxon>
        <taxon>Corynebacteriaceae</taxon>
        <taxon>Corynebacterium</taxon>
    </lineage>
</organism>
<keyword evidence="5" id="KW-1185">Reference proteome</keyword>
<dbReference type="EC" id="3.1.2.-" evidence="4"/>
<gene>
    <name evidence="4" type="ORF">COCCU_07045</name>
</gene>
<name>A0A6B8VT78_9CORY</name>
<dbReference type="Pfam" id="PF03061">
    <property type="entry name" value="4HBT"/>
    <property type="match status" value="1"/>
</dbReference>
<proteinExistence type="inferred from homology"/>
<dbReference type="AlphaFoldDB" id="A0A6B8VT78"/>
<dbReference type="InterPro" id="IPR029069">
    <property type="entry name" value="HotDog_dom_sf"/>
</dbReference>
<feature type="domain" description="Thioesterase" evidence="3">
    <location>
        <begin position="72"/>
        <end position="144"/>
    </location>
</feature>
<dbReference type="Proteomes" id="UP000424462">
    <property type="component" value="Chromosome"/>
</dbReference>
<dbReference type="InterPro" id="IPR006683">
    <property type="entry name" value="Thioestr_dom"/>
</dbReference>
<evidence type="ECO:0000313" key="5">
    <source>
        <dbReference type="Proteomes" id="UP000424462"/>
    </source>
</evidence>
<reference evidence="4 5" key="1">
    <citation type="submission" date="2019-11" db="EMBL/GenBank/DDBJ databases">
        <title>Complete genome sequence of Corynebacterium kalinowskii 1959, a novel Corynebacterium species isolated from soil of a small paddock in Vilsendorf, Germany.</title>
        <authorList>
            <person name="Schaffert L."/>
            <person name="Ruwe M."/>
            <person name="Milse J."/>
            <person name="Hanuschka K."/>
            <person name="Ortseifen V."/>
            <person name="Droste J."/>
            <person name="Brandt D."/>
            <person name="Schlueter L."/>
            <person name="Kutter Y."/>
            <person name="Vinke S."/>
            <person name="Viehoefer P."/>
            <person name="Jacob L."/>
            <person name="Luebke N.-C."/>
            <person name="Schulte-Berndt E."/>
            <person name="Hain C."/>
            <person name="Linder M."/>
            <person name="Schmidt P."/>
            <person name="Wollenschlaeger L."/>
            <person name="Luttermann T."/>
            <person name="Thieme E."/>
            <person name="Hassa J."/>
            <person name="Haak M."/>
            <person name="Wittchen M."/>
            <person name="Mentz A."/>
            <person name="Persicke M."/>
            <person name="Busche T."/>
            <person name="Ruckert C."/>
        </authorList>
    </citation>
    <scope>NUCLEOTIDE SEQUENCE [LARGE SCALE GENOMIC DNA]</scope>
    <source>
        <strain evidence="4 5">2039</strain>
    </source>
</reference>
<dbReference type="GO" id="GO:0005829">
    <property type="term" value="C:cytosol"/>
    <property type="evidence" value="ECO:0007669"/>
    <property type="project" value="TreeGrafter"/>
</dbReference>
<accession>A0A6B8VT78</accession>
<keyword evidence="2 4" id="KW-0378">Hydrolase</keyword>
<dbReference type="KEGG" id="cok:COCCU_07045"/>
<evidence type="ECO:0000256" key="1">
    <source>
        <dbReference type="ARBA" id="ARBA00008324"/>
    </source>
</evidence>
<dbReference type="CDD" id="cd03443">
    <property type="entry name" value="PaaI_thioesterase"/>
    <property type="match status" value="1"/>
</dbReference>
<dbReference type="GO" id="GO:0061522">
    <property type="term" value="F:1,4-dihydroxy-2-naphthoyl-CoA thioesterase activity"/>
    <property type="evidence" value="ECO:0007669"/>
    <property type="project" value="TreeGrafter"/>
</dbReference>
<comment type="similarity">
    <text evidence="1">Belongs to the thioesterase PaaI family.</text>
</comment>
<evidence type="ECO:0000259" key="3">
    <source>
        <dbReference type="Pfam" id="PF03061"/>
    </source>
</evidence>
<dbReference type="SUPFAM" id="SSF54637">
    <property type="entry name" value="Thioesterase/thiol ester dehydrase-isomerase"/>
    <property type="match status" value="1"/>
</dbReference>
<protein>
    <submittedName>
        <fullName evidence="4">Esterase</fullName>
        <ecNumber evidence="4">3.1.2.-</ecNumber>
    </submittedName>
</protein>
<dbReference type="PANTHER" id="PTHR43240:SF5">
    <property type="entry name" value="1,4-DIHYDROXY-2-NAPHTHOYL-COA THIOESTERASE 1"/>
    <property type="match status" value="1"/>
</dbReference>
<dbReference type="InterPro" id="IPR003736">
    <property type="entry name" value="PAAI_dom"/>
</dbReference>